<accession>A0AAJ0FPH7</accession>
<name>A0AAJ0FPH7_9PEZI</name>
<sequence>MTGNKAIGNSPAAGKDDTFTSPTSPVAPSSPPAPAAAASPKAASPGAAPSAPATEPAATEPSSGLLSAQHWAHAADLPVDEGDTGEDGDSALGDDQASSTASITSSILKYRTINGRTYHSESGNSQHWTPNDDVHLESMDINHHLLLLSLKEKLFLAPLDKDIERVVDIGTGTGIWAIDFGDEFPSAEVIGTDISPIQPSWVPPNVKFEIEDCTQPWTLPSDHFDYVHMRQLFGSIDNWDALFAEAYRACKPGGWIESYEASPRMESDHVPETENLAIHEWGKFFIEGGKKLDRTFSIIDDNLQVKGIEKAGFTKINTWDFKAPIGSWPKDARLREIGRYAQAALEQDYEGYVLAMASLQGWTKEEVYVYCAHLRREIRSGKYCPFYRQRVVWAQKPE</sequence>
<gene>
    <name evidence="3" type="ORF">QBC33DRAFT_312476</name>
</gene>
<protein>
    <submittedName>
        <fullName evidence="3">S-adenosyl-L-methionine-dependent methyltransferase</fullName>
    </submittedName>
</protein>
<evidence type="ECO:0000256" key="2">
    <source>
        <dbReference type="SAM" id="MobiDB-lite"/>
    </source>
</evidence>
<dbReference type="Proteomes" id="UP001244011">
    <property type="component" value="Unassembled WGS sequence"/>
</dbReference>
<organism evidence="3 4">
    <name type="scientific">Phialemonium atrogriseum</name>
    <dbReference type="NCBI Taxonomy" id="1093897"/>
    <lineage>
        <taxon>Eukaryota</taxon>
        <taxon>Fungi</taxon>
        <taxon>Dikarya</taxon>
        <taxon>Ascomycota</taxon>
        <taxon>Pezizomycotina</taxon>
        <taxon>Sordariomycetes</taxon>
        <taxon>Sordariomycetidae</taxon>
        <taxon>Cephalothecales</taxon>
        <taxon>Cephalothecaceae</taxon>
        <taxon>Phialemonium</taxon>
    </lineage>
</organism>
<keyword evidence="3" id="KW-0808">Transferase</keyword>
<dbReference type="Pfam" id="PF13489">
    <property type="entry name" value="Methyltransf_23"/>
    <property type="match status" value="1"/>
</dbReference>
<feature type="compositionally biased region" description="Acidic residues" evidence="2">
    <location>
        <begin position="78"/>
        <end position="89"/>
    </location>
</feature>
<evidence type="ECO:0000313" key="4">
    <source>
        <dbReference type="Proteomes" id="UP001244011"/>
    </source>
</evidence>
<dbReference type="SUPFAM" id="SSF53335">
    <property type="entry name" value="S-adenosyl-L-methionine-dependent methyltransferases"/>
    <property type="match status" value="1"/>
</dbReference>
<dbReference type="InterPro" id="IPR029063">
    <property type="entry name" value="SAM-dependent_MTases_sf"/>
</dbReference>
<evidence type="ECO:0000313" key="3">
    <source>
        <dbReference type="EMBL" id="KAK1770129.1"/>
    </source>
</evidence>
<dbReference type="PANTHER" id="PTHR43591:SF10">
    <property type="entry name" value="ABC TRANSMEMBRANE TYPE-1 DOMAIN-CONTAINING PROTEIN-RELATED"/>
    <property type="match status" value="1"/>
</dbReference>
<dbReference type="RefSeq" id="XP_060286342.1">
    <property type="nucleotide sequence ID" value="XM_060423503.1"/>
</dbReference>
<evidence type="ECO:0000256" key="1">
    <source>
        <dbReference type="ARBA" id="ARBA00038158"/>
    </source>
</evidence>
<dbReference type="Gene3D" id="3.40.50.150">
    <property type="entry name" value="Vaccinia Virus protein VP39"/>
    <property type="match status" value="1"/>
</dbReference>
<proteinExistence type="inferred from homology"/>
<dbReference type="CDD" id="cd02440">
    <property type="entry name" value="AdoMet_MTases"/>
    <property type="match status" value="1"/>
</dbReference>
<dbReference type="EMBL" id="MU839001">
    <property type="protein sequence ID" value="KAK1770129.1"/>
    <property type="molecule type" value="Genomic_DNA"/>
</dbReference>
<keyword evidence="3" id="KW-0489">Methyltransferase</keyword>
<dbReference type="GO" id="GO:0032259">
    <property type="term" value="P:methylation"/>
    <property type="evidence" value="ECO:0007669"/>
    <property type="project" value="UniProtKB-KW"/>
</dbReference>
<feature type="region of interest" description="Disordered" evidence="2">
    <location>
        <begin position="1"/>
        <end position="98"/>
    </location>
</feature>
<dbReference type="GeneID" id="85306690"/>
<dbReference type="GO" id="GO:0008168">
    <property type="term" value="F:methyltransferase activity"/>
    <property type="evidence" value="ECO:0007669"/>
    <property type="project" value="UniProtKB-KW"/>
</dbReference>
<dbReference type="PANTHER" id="PTHR43591">
    <property type="entry name" value="METHYLTRANSFERASE"/>
    <property type="match status" value="1"/>
</dbReference>
<comment type="caution">
    <text evidence="3">The sequence shown here is derived from an EMBL/GenBank/DDBJ whole genome shotgun (WGS) entry which is preliminary data.</text>
</comment>
<feature type="compositionally biased region" description="Low complexity" evidence="2">
    <location>
        <begin position="35"/>
        <end position="63"/>
    </location>
</feature>
<dbReference type="AlphaFoldDB" id="A0AAJ0FPH7"/>
<keyword evidence="4" id="KW-1185">Reference proteome</keyword>
<comment type="similarity">
    <text evidence="1">Belongs to the methyltransferase superfamily. LaeA methyltransferase family.</text>
</comment>
<reference evidence="3" key="1">
    <citation type="submission" date="2023-06" db="EMBL/GenBank/DDBJ databases">
        <title>Genome-scale phylogeny and comparative genomics of the fungal order Sordariales.</title>
        <authorList>
            <consortium name="Lawrence Berkeley National Laboratory"/>
            <person name="Hensen N."/>
            <person name="Bonometti L."/>
            <person name="Westerberg I."/>
            <person name="Brannstrom I.O."/>
            <person name="Guillou S."/>
            <person name="Cros-Aarteil S."/>
            <person name="Calhoun S."/>
            <person name="Haridas S."/>
            <person name="Kuo A."/>
            <person name="Mondo S."/>
            <person name="Pangilinan J."/>
            <person name="Riley R."/>
            <person name="Labutti K."/>
            <person name="Andreopoulos B."/>
            <person name="Lipzen A."/>
            <person name="Chen C."/>
            <person name="Yanf M."/>
            <person name="Daum C."/>
            <person name="Ng V."/>
            <person name="Clum A."/>
            <person name="Steindorff A."/>
            <person name="Ohm R."/>
            <person name="Martin F."/>
            <person name="Silar P."/>
            <person name="Natvig D."/>
            <person name="Lalanne C."/>
            <person name="Gautier V."/>
            <person name="Ament-Velasquez S.L."/>
            <person name="Kruys A."/>
            <person name="Hutchinson M.I."/>
            <person name="Powell A.J."/>
            <person name="Barry K."/>
            <person name="Miller A.N."/>
            <person name="Grigoriev I.V."/>
            <person name="Debuchy R."/>
            <person name="Gladieux P."/>
            <person name="Thoren M.H."/>
            <person name="Johannesson H."/>
        </authorList>
    </citation>
    <scope>NUCLEOTIDE SEQUENCE</scope>
    <source>
        <strain evidence="3">8032-3</strain>
    </source>
</reference>